<dbReference type="HOGENOM" id="CLU_092819_1_0_6"/>
<name>D4XUT1_ACIHA</name>
<sequence>MLNITRLPEPPSLIAYRQQPKAEYDGPQFTPVKKDIRTQLLISQGYLCAYCMERIIDDQFQTKVEHWKCQDNYPEAQLDYTNMFVVCLGKTQNNQHCDSSKGNQDLTINPANSIKKVESFIKYTRIGEIYVDDDDDISKDLNATLNLNNDRLKRNRKAVYDAINTRLSKIKGTATKKDLDDLLQKYSQSNADFHRIPHCGIAIYFLKKRLSKI</sequence>
<dbReference type="InterPro" id="IPR013467">
    <property type="entry name" value="HNH78-like"/>
</dbReference>
<protein>
    <submittedName>
        <fullName evidence="1">TIGR02646 family protein</fullName>
    </submittedName>
</protein>
<dbReference type="RefSeq" id="WP_004641896.1">
    <property type="nucleotide sequence ID" value="NZ_GG770443.1"/>
</dbReference>
<reference evidence="2" key="1">
    <citation type="submission" date="2010-03" db="EMBL/GenBank/DDBJ databases">
        <title>Complete sequence of Mobiluncus curtisii ATCC 43063.</title>
        <authorList>
            <person name="Muzny D."/>
            <person name="Qin X."/>
            <person name="Deng J."/>
            <person name="Jiang H."/>
            <person name="Liu Y."/>
            <person name="Qu J."/>
            <person name="Song X.-Z."/>
            <person name="Zhang L."/>
            <person name="Thornton R."/>
            <person name="Coyle M."/>
            <person name="Francisco L."/>
            <person name="Jackson L."/>
            <person name="Javaid M."/>
            <person name="Korchina V."/>
            <person name="Kovar C."/>
            <person name="Mata R."/>
            <person name="Mathew T."/>
            <person name="Ngo R."/>
            <person name="Nguyen L."/>
            <person name="Nguyen N."/>
            <person name="Okwuonu G."/>
            <person name="Ongeri F."/>
            <person name="Pham C."/>
            <person name="Simmons D."/>
            <person name="Wilczek-Boney K."/>
            <person name="Hale W."/>
            <person name="Jakkamsetti A."/>
            <person name="Pham P."/>
            <person name="Ruth R."/>
            <person name="San Lucas F."/>
            <person name="Warren J."/>
            <person name="Zhang J."/>
            <person name="Zhao Z."/>
            <person name="Zhou C."/>
            <person name="Zhu D."/>
            <person name="Lee S."/>
            <person name="Bess C."/>
            <person name="Blankenburg K."/>
            <person name="Forbes L."/>
            <person name="Fu Q."/>
            <person name="Gubbala S."/>
            <person name="Hirani K."/>
            <person name="Jayaseelan J.C."/>
            <person name="Lara F."/>
            <person name="Munidasa M."/>
            <person name="Palculict T."/>
            <person name="Patil S."/>
            <person name="Pu L.-L."/>
            <person name="Saada N."/>
            <person name="Tang L."/>
            <person name="Weissenberger G."/>
            <person name="Zhu Y."/>
            <person name="Hemphill L."/>
            <person name="Shang Y."/>
            <person name="Youmans B."/>
            <person name="Ayvaz T."/>
            <person name="Ross M."/>
            <person name="Santibanez J."/>
            <person name="Aqrawi P."/>
            <person name="Gross S."/>
            <person name="Joshi V."/>
            <person name="Fowler G."/>
            <person name="Nazareth L."/>
            <person name="Reid J."/>
            <person name="Worley K."/>
            <person name="Petrosino J."/>
            <person name="Highlander S."/>
            <person name="Gibbs R."/>
            <person name="Gibbs R."/>
        </authorList>
    </citation>
    <scope>NUCLEOTIDE SEQUENCE [LARGE SCALE GENOMIC DNA]</scope>
    <source>
        <strain evidence="2">ATCC 19194</strain>
    </source>
</reference>
<organism evidence="1 2">
    <name type="scientific">Acinetobacter haemolyticus ATCC 19194</name>
    <dbReference type="NCBI Taxonomy" id="707232"/>
    <lineage>
        <taxon>Bacteria</taxon>
        <taxon>Pseudomonadati</taxon>
        <taxon>Pseudomonadota</taxon>
        <taxon>Gammaproteobacteria</taxon>
        <taxon>Moraxellales</taxon>
        <taxon>Moraxellaceae</taxon>
        <taxon>Acinetobacter</taxon>
    </lineage>
</organism>
<dbReference type="AlphaFoldDB" id="D4XUT1"/>
<evidence type="ECO:0000313" key="2">
    <source>
        <dbReference type="Proteomes" id="UP000003085"/>
    </source>
</evidence>
<proteinExistence type="predicted"/>
<dbReference type="EMBL" id="ADMT01000251">
    <property type="protein sequence ID" value="EFF81055.1"/>
    <property type="molecule type" value="Genomic_DNA"/>
</dbReference>
<evidence type="ECO:0000313" key="1">
    <source>
        <dbReference type="EMBL" id="EFF81055.1"/>
    </source>
</evidence>
<comment type="caution">
    <text evidence="1">The sequence shown here is derived from an EMBL/GenBank/DDBJ whole genome shotgun (WGS) entry which is preliminary data.</text>
</comment>
<accession>D4XUT1</accession>
<dbReference type="Proteomes" id="UP000003085">
    <property type="component" value="Unassembled WGS sequence"/>
</dbReference>
<gene>
    <name evidence="1" type="ORF">HMP0015_3473</name>
</gene>
<dbReference type="NCBIfam" id="TIGR02646">
    <property type="entry name" value="retron system putative HNH endonuclease"/>
    <property type="match status" value="1"/>
</dbReference>